<dbReference type="SMART" id="SM00828">
    <property type="entry name" value="PKS_MT"/>
    <property type="match status" value="1"/>
</dbReference>
<evidence type="ECO:0000313" key="3">
    <source>
        <dbReference type="EMBL" id="GIH06427.1"/>
    </source>
</evidence>
<dbReference type="SUPFAM" id="SSF53335">
    <property type="entry name" value="S-adenosyl-L-methionine-dependent methyltransferases"/>
    <property type="match status" value="1"/>
</dbReference>
<dbReference type="InterPro" id="IPR041698">
    <property type="entry name" value="Methyltransf_25"/>
</dbReference>
<comment type="caution">
    <text evidence="3">The sequence shown here is derived from an EMBL/GenBank/DDBJ whole genome shotgun (WGS) entry which is preliminary data.</text>
</comment>
<organism evidence="3 4">
    <name type="scientific">Rhizocola hellebori</name>
    <dbReference type="NCBI Taxonomy" id="1392758"/>
    <lineage>
        <taxon>Bacteria</taxon>
        <taxon>Bacillati</taxon>
        <taxon>Actinomycetota</taxon>
        <taxon>Actinomycetes</taxon>
        <taxon>Micromonosporales</taxon>
        <taxon>Micromonosporaceae</taxon>
        <taxon>Rhizocola</taxon>
    </lineage>
</organism>
<sequence length="286" mass="31110">MISEADAAERAERVRRYYDNNAAAFERLGQGGASIHRAVWGPGVTTRKASFHHVDELILQALPPGVAKPTVVDLGCGLGASLLYLASQIDLEGEGITISPLQAARAATLIAEAGAGSRVRCREGNYLSLPDDLAGRAHLTFSIEAFLHSPDAGRYFAQAARSLRPGGTLVICDDFLTSAAVPSSSRSARWLDEFRTGWHATSLLTVDQVRELAAEHGLALVRDLDLTSGLELRRPRDRWISALLAVGRVFRPSGEYWRSLVGGNALQHALTRGLLSYRFLELRRDL</sequence>
<proteinExistence type="predicted"/>
<dbReference type="Pfam" id="PF13649">
    <property type="entry name" value="Methyltransf_25"/>
    <property type="match status" value="1"/>
</dbReference>
<evidence type="ECO:0000256" key="1">
    <source>
        <dbReference type="ARBA" id="ARBA00022679"/>
    </source>
</evidence>
<name>A0A8J3QAY6_9ACTN</name>
<keyword evidence="4" id="KW-1185">Reference proteome</keyword>
<dbReference type="PANTHER" id="PTHR44742">
    <property type="match status" value="1"/>
</dbReference>
<dbReference type="InterPro" id="IPR020803">
    <property type="entry name" value="MeTfrase_dom"/>
</dbReference>
<evidence type="ECO:0000259" key="2">
    <source>
        <dbReference type="SMART" id="SM00828"/>
    </source>
</evidence>
<protein>
    <recommendedName>
        <fullName evidence="2">Polyketide synthase-like methyltransferase domain-containing protein</fullName>
    </recommendedName>
</protein>
<dbReference type="GO" id="GO:0016740">
    <property type="term" value="F:transferase activity"/>
    <property type="evidence" value="ECO:0007669"/>
    <property type="project" value="UniProtKB-KW"/>
</dbReference>
<accession>A0A8J3QAY6</accession>
<dbReference type="AlphaFoldDB" id="A0A8J3QAY6"/>
<dbReference type="PANTHER" id="PTHR44742:SF2">
    <property type="entry name" value="24-METHYLENESTEROL C-METHYLTRANSFERASE 2"/>
    <property type="match status" value="1"/>
</dbReference>
<dbReference type="CDD" id="cd02440">
    <property type="entry name" value="AdoMet_MTases"/>
    <property type="match status" value="1"/>
</dbReference>
<keyword evidence="1" id="KW-0808">Transferase</keyword>
<dbReference type="RefSeq" id="WP_203910245.1">
    <property type="nucleotide sequence ID" value="NZ_BONY01000027.1"/>
</dbReference>
<gene>
    <name evidence="3" type="ORF">Rhe02_44940</name>
</gene>
<dbReference type="EMBL" id="BONY01000027">
    <property type="protein sequence ID" value="GIH06427.1"/>
    <property type="molecule type" value="Genomic_DNA"/>
</dbReference>
<feature type="domain" description="Polyketide synthase-like methyltransferase" evidence="2">
    <location>
        <begin position="59"/>
        <end position="284"/>
    </location>
</feature>
<reference evidence="3" key="1">
    <citation type="submission" date="2021-01" db="EMBL/GenBank/DDBJ databases">
        <title>Whole genome shotgun sequence of Rhizocola hellebori NBRC 109834.</title>
        <authorList>
            <person name="Komaki H."/>
            <person name="Tamura T."/>
        </authorList>
    </citation>
    <scope>NUCLEOTIDE SEQUENCE</scope>
    <source>
        <strain evidence="3">NBRC 109834</strain>
    </source>
</reference>
<dbReference type="Proteomes" id="UP000612899">
    <property type="component" value="Unassembled WGS sequence"/>
</dbReference>
<dbReference type="InterPro" id="IPR029063">
    <property type="entry name" value="SAM-dependent_MTases_sf"/>
</dbReference>
<evidence type="ECO:0000313" key="4">
    <source>
        <dbReference type="Proteomes" id="UP000612899"/>
    </source>
</evidence>
<dbReference type="Gene3D" id="3.40.50.150">
    <property type="entry name" value="Vaccinia Virus protein VP39"/>
    <property type="match status" value="1"/>
</dbReference>